<proteinExistence type="predicted"/>
<dbReference type="Proteomes" id="UP000264353">
    <property type="component" value="Chromosome A10"/>
</dbReference>
<dbReference type="SMART" id="SM00264">
    <property type="entry name" value="BAG"/>
    <property type="match status" value="1"/>
</dbReference>
<feature type="domain" description="BAG" evidence="2">
    <location>
        <begin position="60"/>
        <end position="109"/>
    </location>
</feature>
<dbReference type="Pfam" id="PF02179">
    <property type="entry name" value="BAG"/>
    <property type="match status" value="1"/>
</dbReference>
<sequence length="152" mass="17524">MGNQEESRMGRISDEVAKLSNKKVSIKLQPIWLSKKLHLTKWVVVLLTLERSVQGGTRAEDKEFVVLIELLTMEMLKLDEIEADGELRVQRKREVCRVQRFVESLDVLRVRNRDMNRSANSQDMPLPRLGSLCFSLAPKASTIITQDWELFA</sequence>
<dbReference type="GO" id="GO:0051087">
    <property type="term" value="F:protein-folding chaperone binding"/>
    <property type="evidence" value="ECO:0007669"/>
    <property type="project" value="InterPro"/>
</dbReference>
<evidence type="ECO:0000313" key="4">
    <source>
        <dbReference type="Proteomes" id="UP000264353"/>
    </source>
</evidence>
<dbReference type="SUPFAM" id="SSF63491">
    <property type="entry name" value="BAG domain"/>
    <property type="match status" value="1"/>
</dbReference>
<gene>
    <name evidence="3" type="ORF">BRARA_J01243</name>
</gene>
<dbReference type="InterPro" id="IPR003103">
    <property type="entry name" value="BAG_domain"/>
</dbReference>
<dbReference type="EMBL" id="CM010637">
    <property type="protein sequence ID" value="RID41270.1"/>
    <property type="molecule type" value="Genomic_DNA"/>
</dbReference>
<accession>A0A397XRI9</accession>
<evidence type="ECO:0000313" key="3">
    <source>
        <dbReference type="EMBL" id="RID41270.1"/>
    </source>
</evidence>
<dbReference type="InterPro" id="IPR039773">
    <property type="entry name" value="BAG_chaperone_regulator"/>
</dbReference>
<protein>
    <recommendedName>
        <fullName evidence="2">BAG domain-containing protein</fullName>
    </recommendedName>
</protein>
<name>A0A397XRI9_BRACM</name>
<dbReference type="AlphaFoldDB" id="A0A397XRI9"/>
<dbReference type="PROSITE" id="PS51035">
    <property type="entry name" value="BAG"/>
    <property type="match status" value="1"/>
</dbReference>
<evidence type="ECO:0000256" key="1">
    <source>
        <dbReference type="ARBA" id="ARBA00023186"/>
    </source>
</evidence>
<dbReference type="Gene3D" id="1.20.58.120">
    <property type="entry name" value="BAG domain"/>
    <property type="match status" value="1"/>
</dbReference>
<keyword evidence="1" id="KW-0143">Chaperone</keyword>
<evidence type="ECO:0000259" key="2">
    <source>
        <dbReference type="PROSITE" id="PS51035"/>
    </source>
</evidence>
<dbReference type="PANTHER" id="PTHR12329:SF16">
    <property type="entry name" value="BAG FAMILY MOLECULAR CHAPERONE REGULATOR 1"/>
    <property type="match status" value="1"/>
</dbReference>
<dbReference type="InterPro" id="IPR036533">
    <property type="entry name" value="BAG_dom_sf"/>
</dbReference>
<dbReference type="PANTHER" id="PTHR12329">
    <property type="entry name" value="BCL2-ASSOCIATED ATHANOGENE"/>
    <property type="match status" value="1"/>
</dbReference>
<organism evidence="3 4">
    <name type="scientific">Brassica campestris</name>
    <name type="common">Field mustard</name>
    <dbReference type="NCBI Taxonomy" id="3711"/>
    <lineage>
        <taxon>Eukaryota</taxon>
        <taxon>Viridiplantae</taxon>
        <taxon>Streptophyta</taxon>
        <taxon>Embryophyta</taxon>
        <taxon>Tracheophyta</taxon>
        <taxon>Spermatophyta</taxon>
        <taxon>Magnoliopsida</taxon>
        <taxon>eudicotyledons</taxon>
        <taxon>Gunneridae</taxon>
        <taxon>Pentapetalae</taxon>
        <taxon>rosids</taxon>
        <taxon>malvids</taxon>
        <taxon>Brassicales</taxon>
        <taxon>Brassicaceae</taxon>
        <taxon>Brassiceae</taxon>
        <taxon>Brassica</taxon>
    </lineage>
</organism>
<reference evidence="3 4" key="1">
    <citation type="submission" date="2018-06" db="EMBL/GenBank/DDBJ databases">
        <title>WGS assembly of Brassica rapa FPsc.</title>
        <authorList>
            <person name="Bowman J."/>
            <person name="Kohchi T."/>
            <person name="Yamato K."/>
            <person name="Jenkins J."/>
            <person name="Shu S."/>
            <person name="Ishizaki K."/>
            <person name="Yamaoka S."/>
            <person name="Nishihama R."/>
            <person name="Nakamura Y."/>
            <person name="Berger F."/>
            <person name="Adam C."/>
            <person name="Aki S."/>
            <person name="Althoff F."/>
            <person name="Araki T."/>
            <person name="Arteaga-Vazquez M."/>
            <person name="Balasubrmanian S."/>
            <person name="Bauer D."/>
            <person name="Boehm C."/>
            <person name="Briginshaw L."/>
            <person name="Caballero-Perez J."/>
            <person name="Catarino B."/>
            <person name="Chen F."/>
            <person name="Chiyoda S."/>
            <person name="Chovatia M."/>
            <person name="Davies K."/>
            <person name="Delmans M."/>
            <person name="Demura T."/>
            <person name="Dierschke T."/>
            <person name="Dolan L."/>
            <person name="Dorantes-Acosta A."/>
            <person name="Eklund D."/>
            <person name="Florent S."/>
            <person name="Flores-Sandoval E."/>
            <person name="Fujiyama A."/>
            <person name="Fukuzawa H."/>
            <person name="Galik B."/>
            <person name="Grimanelli D."/>
            <person name="Grimwood J."/>
            <person name="Grossniklaus U."/>
            <person name="Hamada T."/>
            <person name="Haseloff J."/>
            <person name="Hetherington A."/>
            <person name="Higo A."/>
            <person name="Hirakawa Y."/>
            <person name="Hundley H."/>
            <person name="Ikeda Y."/>
            <person name="Inoue K."/>
            <person name="Inoue S."/>
            <person name="Ishida S."/>
            <person name="Jia Q."/>
            <person name="Kakita M."/>
            <person name="Kanazawa T."/>
            <person name="Kawai Y."/>
            <person name="Kawashima T."/>
            <person name="Kennedy M."/>
            <person name="Kinose K."/>
            <person name="Kinoshita T."/>
            <person name="Kohara Y."/>
            <person name="Koide E."/>
            <person name="Komatsu K."/>
            <person name="Kopischke S."/>
            <person name="Kubo M."/>
            <person name="Kyozuka J."/>
            <person name="Lagercrantz U."/>
            <person name="Lin S."/>
            <person name="Lindquist E."/>
            <person name="Lipzen A."/>
            <person name="Lu C."/>
            <person name="Luna E."/>
            <person name="Martienssen R."/>
            <person name="Minamino N."/>
            <person name="Mizutani M."/>
            <person name="Mizutani M."/>
            <person name="Mochizuki N."/>
            <person name="Monte I."/>
            <person name="Mosher R."/>
            <person name="Nagasaki H."/>
            <person name="Nakagami H."/>
            <person name="Naramoto S."/>
            <person name="Nishitani K."/>
            <person name="Ohtani M."/>
            <person name="Okamoto T."/>
            <person name="Okumura M."/>
            <person name="Phillips J."/>
            <person name="Pollak B."/>
            <person name="Reinders A."/>
            <person name="Roevekamp M."/>
            <person name="Sano R."/>
            <person name="Sawa S."/>
            <person name="Schmid M."/>
            <person name="Shirakawa M."/>
            <person name="Solano R."/>
            <person name="Spunde A."/>
            <person name="Suetsugu N."/>
            <person name="Sugano S."/>
            <person name="Sugiyama A."/>
            <person name="Sun R."/>
            <person name="Suzuki Y."/>
            <person name="Takenaka M."/>
            <person name="Takezawa D."/>
            <person name="Tomogane H."/>
            <person name="Tsuzuki M."/>
            <person name="Ueda T."/>
            <person name="Umeda M."/>
            <person name="Ward J."/>
            <person name="Watanabe Y."/>
            <person name="Yazaki K."/>
            <person name="Yokoyama R."/>
            <person name="Yoshitake Y."/>
            <person name="Yotsui I."/>
            <person name="Zachgo S."/>
            <person name="Schmutz J."/>
        </authorList>
    </citation>
    <scope>NUCLEOTIDE SEQUENCE [LARGE SCALE GENOMIC DNA]</scope>
    <source>
        <strain evidence="4">cv. B-3</strain>
    </source>
</reference>